<comment type="caution">
    <text evidence="2">The sequence shown here is derived from an EMBL/GenBank/DDBJ whole genome shotgun (WGS) entry which is preliminary data.</text>
</comment>
<evidence type="ECO:0000256" key="1">
    <source>
        <dbReference type="SAM" id="Phobius"/>
    </source>
</evidence>
<feature type="transmembrane region" description="Helical" evidence="1">
    <location>
        <begin position="109"/>
        <end position="127"/>
    </location>
</feature>
<dbReference type="PANTHER" id="PTHR35813">
    <property type="entry name" value="INNER MEMBRANE PROTEIN YBAN"/>
    <property type="match status" value="1"/>
</dbReference>
<sequence length="152" mass="16955">MAEVRRSRRERVIRAAWATLGIVCMVLAVLGIFLPVLPATPFVLLAAACFARGSERFHDWLMSHPRLGPIVHDWQRHRSIPLRAKILAIGTMWISLPTTAWLLRARPVFSIALLVLGAVATAYLLYLPTRPRGGYGPASGTRSSEPEPPRRR</sequence>
<evidence type="ECO:0000313" key="2">
    <source>
        <dbReference type="EMBL" id="NNH13881.1"/>
    </source>
</evidence>
<dbReference type="GO" id="GO:0005886">
    <property type="term" value="C:plasma membrane"/>
    <property type="evidence" value="ECO:0007669"/>
    <property type="project" value="TreeGrafter"/>
</dbReference>
<feature type="transmembrane region" description="Helical" evidence="1">
    <location>
        <begin position="12"/>
        <end position="30"/>
    </location>
</feature>
<accession>A0A849BDA9</accession>
<keyword evidence="1" id="KW-1133">Transmembrane helix</keyword>
<dbReference type="Pfam" id="PF04304">
    <property type="entry name" value="DUF454"/>
    <property type="match status" value="1"/>
</dbReference>
<dbReference type="AlphaFoldDB" id="A0A849BDA9"/>
<dbReference type="EMBL" id="JABEMD010000063">
    <property type="protein sequence ID" value="NNH13881.1"/>
    <property type="molecule type" value="Genomic_DNA"/>
</dbReference>
<name>A0A849BDA9_9BURK</name>
<keyword evidence="1" id="KW-0812">Transmembrane</keyword>
<reference evidence="2 3" key="1">
    <citation type="submission" date="2020-05" db="EMBL/GenBank/DDBJ databases">
        <title>MicrobeNet Type strains.</title>
        <authorList>
            <person name="Nicholson A.C."/>
        </authorList>
    </citation>
    <scope>NUCLEOTIDE SEQUENCE [LARGE SCALE GENOMIC DNA]</scope>
    <source>
        <strain evidence="2 3">ATCC 700815</strain>
    </source>
</reference>
<organism evidence="2 3">
    <name type="scientific">Cupriavidus gilardii</name>
    <dbReference type="NCBI Taxonomy" id="82541"/>
    <lineage>
        <taxon>Bacteria</taxon>
        <taxon>Pseudomonadati</taxon>
        <taxon>Pseudomonadota</taxon>
        <taxon>Betaproteobacteria</taxon>
        <taxon>Burkholderiales</taxon>
        <taxon>Burkholderiaceae</taxon>
        <taxon>Cupriavidus</taxon>
    </lineage>
</organism>
<gene>
    <name evidence="2" type="ORF">HLB16_23815</name>
</gene>
<dbReference type="PANTHER" id="PTHR35813:SF1">
    <property type="entry name" value="INNER MEMBRANE PROTEIN YBAN"/>
    <property type="match status" value="1"/>
</dbReference>
<keyword evidence="1" id="KW-0472">Membrane</keyword>
<protein>
    <submittedName>
        <fullName evidence="2">YbaN family protein</fullName>
    </submittedName>
</protein>
<dbReference type="Proteomes" id="UP000542973">
    <property type="component" value="Unassembled WGS sequence"/>
</dbReference>
<evidence type="ECO:0000313" key="3">
    <source>
        <dbReference type="Proteomes" id="UP000542973"/>
    </source>
</evidence>
<dbReference type="InterPro" id="IPR007401">
    <property type="entry name" value="DUF454"/>
</dbReference>
<proteinExistence type="predicted"/>